<sequence length="1578" mass="173440">MLWKAMKAPKAADVKRGISVICENLQCPICLDLMSMPVSTKCDHQFCRFCMMKLLDRNKKKEANCPVCKAKVTRRSLQESPGFQRLVEGLQHLVRAYEEDTGTDCFTGTSQRLENLGLQKAGPRKIQHKRGKDSSCDGQVTDSADSSQSRSPEEERKSLSSVEAMQAYAKLMGLEDSCTVISDKEGLDSGLADMPQPSEMETDGKCMPNNINLEEQGPSVEVTKPVGAAIIETRQRRDKKNTSHHSSLEREESPEEVYNKTDRQSHRSRKTVDSDPEKIIDKRCKRSLQKVSEWLLKISPTDVDEDDMGRDGYASDGGSSSSTVKEDKGEEQPVTFRRDDRNRSLEEQVFGVVYRRDRKSMRGQLDRAMSPETRGVTDLPACGPTEEAQAQEIASNRRTSSRLKPIDEIYHTEEKVQETVIVNLSGWSERTAGPIKGQSDEVGAGEEVKQTELSSHCSNGKKMEQVEPLGEECNAEDSPVFEVSLRRTKKRARTNLGSTWKEVDNLCQDGEGELGNCKENGKLSKRKSESKKKENRFTQRRLAKATRPLDLISIGVNDPVVRIEKGPLMVETDVQIESYPSSMSPGNPTERVTRRSKRLQVFTEEIQGCRKLKSARSIESVIPHSDSAKAGGKAGFEKTAVTDGSPLRKKTENNVMRNGCVVDVDMGDIQKIVSSFGADMEIQCRQKESSTKESPPEVNIQCSQFKDVHPTSQPSQDCGKADELQIHACQDVQVEVEEDEKNDSEQDTEQLLKTFKATKRRSFHLGVPSHITSDRDSLDCDKQNQEGALEGDLVNGEIDPNKDSKPSCLVETIKQAEVQQNQDNSFLRLQSPSVSKKTELENSCSSDLIPPTHPSDHTLHNSMSLKKRHILTRATSNEGFGECSNSNARKSHRTSLTRNSGIRSYAIRSDEASSTGRKRKNSDTSSRVSQTVDSMLLFQPDSIASEEAVSAIITEKMHLEEAEFQTPMNNTADDSENSGVLKPGMVEFACPVRGVVMDSVHGSHGPCSRHQAGKLSNSGTNQILESSLTPDDLLPPNVVVTASAESIVSARLKQGARSVETTTQRSSEGNLALRKRKRSQRLESSESEGSDEEDELPSFAELFGRGKRLTPAVEEPVPPSADPLYGQVQASPEDLAEGAPVSLKDTAENVSITSQSPQWVPASQASVDLFDTPGECEDVPDERGPSESSQFSNEILATQQKVAMQEELRRLEKMMALVTEALHQKADGPQARVTGGQASPHHPGSAAQSGQDLHRSPPCSDRTGGGHTRRNSSPLSPISSPGPRTLRHRRGSDREGIGTGWRGSRRGQSLRSSGVTGGNTASRAPVAQDDTVETLAAAPSSEREERGLLPPGGAPPAVRTAGQARSGTARGKMVLVGSGLSVAELSVVKKFSKKTGGSVSAQVTPETTHVIIGTDEDLVCERTLKYFLGIAARKWVVSFQWIVECFNQGKVLNEVEFEVRGDVVNGHRHQGPMKARTTRDQKLLMRGYEVCFQGSFTDMTTDQMEWMVELCGATVVKDPLLFTGSQMSTRLVVVQQPTSEESHARDGALQKRATVLSRGWLLDSVATYTLQNTDEYRV</sequence>
<dbReference type="GO" id="GO:0005694">
    <property type="term" value="C:chromosome"/>
    <property type="evidence" value="ECO:0007669"/>
    <property type="project" value="UniProtKB-SubCell"/>
</dbReference>
<keyword evidence="10 26" id="KW-0863">Zinc-finger</keyword>
<feature type="region of interest" description="Disordered" evidence="27">
    <location>
        <begin position="231"/>
        <end position="283"/>
    </location>
</feature>
<feature type="region of interest" description="Disordered" evidence="27">
    <location>
        <begin position="1111"/>
        <end position="1197"/>
    </location>
</feature>
<dbReference type="SMART" id="SM00184">
    <property type="entry name" value="RING"/>
    <property type="match status" value="1"/>
</dbReference>
<organism evidence="30 31">
    <name type="scientific">Aldrovandia affinis</name>
    <dbReference type="NCBI Taxonomy" id="143900"/>
    <lineage>
        <taxon>Eukaryota</taxon>
        <taxon>Metazoa</taxon>
        <taxon>Chordata</taxon>
        <taxon>Craniata</taxon>
        <taxon>Vertebrata</taxon>
        <taxon>Euteleostomi</taxon>
        <taxon>Actinopterygii</taxon>
        <taxon>Neopterygii</taxon>
        <taxon>Teleostei</taxon>
        <taxon>Notacanthiformes</taxon>
        <taxon>Halosauridae</taxon>
        <taxon>Aldrovandia</taxon>
    </lineage>
</organism>
<evidence type="ECO:0000256" key="24">
    <source>
        <dbReference type="ARBA" id="ARBA00023306"/>
    </source>
</evidence>
<evidence type="ECO:0000256" key="4">
    <source>
        <dbReference type="ARBA" id="ARBA00022499"/>
    </source>
</evidence>
<evidence type="ECO:0000313" key="30">
    <source>
        <dbReference type="EMBL" id="KAJ8414332.1"/>
    </source>
</evidence>
<dbReference type="GO" id="GO:0006633">
    <property type="term" value="P:fatty acid biosynthetic process"/>
    <property type="evidence" value="ECO:0007669"/>
    <property type="project" value="UniProtKB-KW"/>
</dbReference>
<dbReference type="SUPFAM" id="SSF52113">
    <property type="entry name" value="BRCT domain"/>
    <property type="match status" value="2"/>
</dbReference>
<accession>A0AAD7T4J9</accession>
<evidence type="ECO:0000256" key="11">
    <source>
        <dbReference type="ARBA" id="ARBA00022832"/>
    </source>
</evidence>
<feature type="compositionally biased region" description="Polar residues" evidence="27">
    <location>
        <begin position="876"/>
        <end position="888"/>
    </location>
</feature>
<dbReference type="GO" id="GO:0000724">
    <property type="term" value="P:double-strand break repair via homologous recombination"/>
    <property type="evidence" value="ECO:0007669"/>
    <property type="project" value="TreeGrafter"/>
</dbReference>
<dbReference type="InterPro" id="IPR011364">
    <property type="entry name" value="BRCA1"/>
</dbReference>
<feature type="domain" description="RING-type" evidence="28">
    <location>
        <begin position="27"/>
        <end position="69"/>
    </location>
</feature>
<dbReference type="InterPro" id="IPR001357">
    <property type="entry name" value="BRCT_dom"/>
</dbReference>
<feature type="compositionally biased region" description="Low complexity" evidence="27">
    <location>
        <begin position="1348"/>
        <end position="1357"/>
    </location>
</feature>
<dbReference type="Proteomes" id="UP001221898">
    <property type="component" value="Unassembled WGS sequence"/>
</dbReference>
<keyword evidence="24" id="KW-0131">Cell cycle</keyword>
<feature type="region of interest" description="Disordered" evidence="27">
    <location>
        <begin position="361"/>
        <end position="400"/>
    </location>
</feature>
<feature type="compositionally biased region" description="Low complexity" evidence="27">
    <location>
        <begin position="1272"/>
        <end position="1283"/>
    </location>
</feature>
<feature type="compositionally biased region" description="Polar residues" evidence="27">
    <location>
        <begin position="1059"/>
        <end position="1069"/>
    </location>
</feature>
<dbReference type="GO" id="GO:0003677">
    <property type="term" value="F:DNA binding"/>
    <property type="evidence" value="ECO:0007669"/>
    <property type="project" value="UniProtKB-KW"/>
</dbReference>
<keyword evidence="4" id="KW-1017">Isopeptide bond</keyword>
<dbReference type="SMART" id="SM00292">
    <property type="entry name" value="BRCT"/>
    <property type="match status" value="2"/>
</dbReference>
<dbReference type="FunFam" id="3.40.50.10190:FF:000006">
    <property type="entry name" value="Breast cancer type 1 susceptibility protein homolog"/>
    <property type="match status" value="1"/>
</dbReference>
<evidence type="ECO:0000256" key="17">
    <source>
        <dbReference type="ARBA" id="ARBA00023125"/>
    </source>
</evidence>
<evidence type="ECO:0000256" key="12">
    <source>
        <dbReference type="ARBA" id="ARBA00022833"/>
    </source>
</evidence>
<evidence type="ECO:0000256" key="25">
    <source>
        <dbReference type="ARBA" id="ARBA00031556"/>
    </source>
</evidence>
<evidence type="ECO:0000256" key="13">
    <source>
        <dbReference type="ARBA" id="ARBA00022843"/>
    </source>
</evidence>
<feature type="compositionally biased region" description="Polar residues" evidence="27">
    <location>
        <begin position="1148"/>
        <end position="1166"/>
    </location>
</feature>
<feature type="compositionally biased region" description="Acidic residues" evidence="27">
    <location>
        <begin position="1085"/>
        <end position="1096"/>
    </location>
</feature>
<dbReference type="InterPro" id="IPR036420">
    <property type="entry name" value="BRCT_dom_sf"/>
</dbReference>
<evidence type="ECO:0000256" key="23">
    <source>
        <dbReference type="ARBA" id="ARBA00023242"/>
    </source>
</evidence>
<keyword evidence="17" id="KW-0238">DNA-binding</keyword>
<keyword evidence="12" id="KW-0862">Zinc</keyword>
<feature type="region of interest" description="Disordered" evidence="27">
    <location>
        <begin position="116"/>
        <end position="161"/>
    </location>
</feature>
<keyword evidence="14" id="KW-0007">Acetylation</keyword>
<evidence type="ECO:0000256" key="8">
    <source>
        <dbReference type="ARBA" id="ARBA00022737"/>
    </source>
</evidence>
<feature type="region of interest" description="Disordered" evidence="27">
    <location>
        <begin position="1051"/>
        <end position="1096"/>
    </location>
</feature>
<evidence type="ECO:0000256" key="16">
    <source>
        <dbReference type="ARBA" id="ARBA00023098"/>
    </source>
</evidence>
<dbReference type="GO" id="GO:0008270">
    <property type="term" value="F:zinc ion binding"/>
    <property type="evidence" value="ECO:0007669"/>
    <property type="project" value="UniProtKB-KW"/>
</dbReference>
<keyword evidence="15" id="KW-0805">Transcription regulation</keyword>
<evidence type="ECO:0000256" key="5">
    <source>
        <dbReference type="ARBA" id="ARBA00022516"/>
    </source>
</evidence>
<keyword evidence="13" id="KW-0832">Ubl conjugation</keyword>
<dbReference type="Gene3D" id="3.40.50.10190">
    <property type="entry name" value="BRCT domain"/>
    <property type="match status" value="2"/>
</dbReference>
<dbReference type="PROSITE" id="PS50172">
    <property type="entry name" value="BRCT"/>
    <property type="match status" value="2"/>
</dbReference>
<dbReference type="FunFam" id="3.40.50.10190:FF:000025">
    <property type="entry name" value="Breast cancer type 1 susceptibility protein homolog"/>
    <property type="match status" value="1"/>
</dbReference>
<feature type="region of interest" description="Disordered" evidence="27">
    <location>
        <begin position="295"/>
        <end position="342"/>
    </location>
</feature>
<evidence type="ECO:0000256" key="6">
    <source>
        <dbReference type="ARBA" id="ARBA00022553"/>
    </source>
</evidence>
<dbReference type="PRINTS" id="PR00493">
    <property type="entry name" value="BRSTCANCERI"/>
</dbReference>
<keyword evidence="3" id="KW-0158">Chromosome</keyword>
<dbReference type="SUPFAM" id="SSF57850">
    <property type="entry name" value="RING/U-box"/>
    <property type="match status" value="1"/>
</dbReference>
<dbReference type="InterPro" id="IPR017907">
    <property type="entry name" value="Znf_RING_CS"/>
</dbReference>
<evidence type="ECO:0000256" key="10">
    <source>
        <dbReference type="ARBA" id="ARBA00022771"/>
    </source>
</evidence>
<dbReference type="GO" id="GO:0045944">
    <property type="term" value="P:positive regulation of transcription by RNA polymerase II"/>
    <property type="evidence" value="ECO:0007669"/>
    <property type="project" value="TreeGrafter"/>
</dbReference>
<dbReference type="GO" id="GO:0004842">
    <property type="term" value="F:ubiquitin-protein transferase activity"/>
    <property type="evidence" value="ECO:0007669"/>
    <property type="project" value="InterPro"/>
</dbReference>
<dbReference type="EMBL" id="JAINUG010000013">
    <property type="protein sequence ID" value="KAJ8414332.1"/>
    <property type="molecule type" value="Genomic_DNA"/>
</dbReference>
<dbReference type="GO" id="GO:0043009">
    <property type="term" value="P:chordate embryonic development"/>
    <property type="evidence" value="ECO:0007669"/>
    <property type="project" value="TreeGrafter"/>
</dbReference>
<evidence type="ECO:0000256" key="1">
    <source>
        <dbReference type="ARBA" id="ARBA00004123"/>
    </source>
</evidence>
<comment type="caution">
    <text evidence="30">The sequence shown here is derived from an EMBL/GenBank/DDBJ whole genome shotgun (WGS) entry which is preliminary data.</text>
</comment>
<protein>
    <recommendedName>
        <fullName evidence="25">RING-type E3 ubiquitin transferase BRCA1</fullName>
    </recommendedName>
</protein>
<feature type="region of interest" description="Disordered" evidence="27">
    <location>
        <begin position="876"/>
        <end position="929"/>
    </location>
</feature>
<keyword evidence="22" id="KW-0234">DNA repair</keyword>
<feature type="region of interest" description="Disordered" evidence="27">
    <location>
        <begin position="623"/>
        <end position="651"/>
    </location>
</feature>
<feature type="compositionally biased region" description="Basic residues" evidence="27">
    <location>
        <begin position="122"/>
        <end position="131"/>
    </location>
</feature>
<reference evidence="30" key="1">
    <citation type="journal article" date="2023" name="Science">
        <title>Genome structures resolve the early diversification of teleost fishes.</title>
        <authorList>
            <person name="Parey E."/>
            <person name="Louis A."/>
            <person name="Montfort J."/>
            <person name="Bouchez O."/>
            <person name="Roques C."/>
            <person name="Iampietro C."/>
            <person name="Lluch J."/>
            <person name="Castinel A."/>
            <person name="Donnadieu C."/>
            <person name="Desvignes T."/>
            <person name="Floi Bucao C."/>
            <person name="Jouanno E."/>
            <person name="Wen M."/>
            <person name="Mejri S."/>
            <person name="Dirks R."/>
            <person name="Jansen H."/>
            <person name="Henkel C."/>
            <person name="Chen W.J."/>
            <person name="Zahm M."/>
            <person name="Cabau C."/>
            <person name="Klopp C."/>
            <person name="Thompson A.W."/>
            <person name="Robinson-Rechavi M."/>
            <person name="Braasch I."/>
            <person name="Lecointre G."/>
            <person name="Bobe J."/>
            <person name="Postlethwait J.H."/>
            <person name="Berthelot C."/>
            <person name="Roest Crollius H."/>
            <person name="Guiguen Y."/>
        </authorList>
    </citation>
    <scope>NUCLEOTIDE SEQUENCE</scope>
    <source>
        <strain evidence="30">NC1722</strain>
    </source>
</reference>
<evidence type="ECO:0000256" key="19">
    <source>
        <dbReference type="ARBA" id="ARBA00023160"/>
    </source>
</evidence>
<keyword evidence="23" id="KW-0539">Nucleus</keyword>
<keyword evidence="31" id="KW-1185">Reference proteome</keyword>
<comment type="subcellular location">
    <subcellularLocation>
        <location evidence="2">Chromosome</location>
    </subcellularLocation>
    <subcellularLocation>
        <location evidence="1">Nucleus</location>
    </subcellularLocation>
</comment>
<proteinExistence type="predicted"/>
<dbReference type="Gene3D" id="3.30.40.10">
    <property type="entry name" value="Zinc/RING finger domain, C3HC4 (zinc finger)"/>
    <property type="match status" value="1"/>
</dbReference>
<keyword evidence="18" id="KW-0010">Activator</keyword>
<evidence type="ECO:0000256" key="22">
    <source>
        <dbReference type="ARBA" id="ARBA00023204"/>
    </source>
</evidence>
<dbReference type="PIRSF" id="PIRSF001734">
    <property type="entry name" value="BRCA1"/>
    <property type="match status" value="1"/>
</dbReference>
<dbReference type="Pfam" id="PF00533">
    <property type="entry name" value="BRCT"/>
    <property type="match status" value="2"/>
</dbReference>
<evidence type="ECO:0000256" key="21">
    <source>
        <dbReference type="ARBA" id="ARBA00023172"/>
    </source>
</evidence>
<evidence type="ECO:0000259" key="29">
    <source>
        <dbReference type="PROSITE" id="PS50172"/>
    </source>
</evidence>
<feature type="region of interest" description="Disordered" evidence="27">
    <location>
        <begin position="185"/>
        <end position="209"/>
    </location>
</feature>
<evidence type="ECO:0000256" key="7">
    <source>
        <dbReference type="ARBA" id="ARBA00022723"/>
    </source>
</evidence>
<keyword evidence="19" id="KW-0275">Fatty acid biosynthesis</keyword>
<dbReference type="Pfam" id="PF00097">
    <property type="entry name" value="zf-C3HC4"/>
    <property type="match status" value="1"/>
</dbReference>
<dbReference type="CDD" id="cd17721">
    <property type="entry name" value="BRCT_BRCA1_rpt2"/>
    <property type="match status" value="1"/>
</dbReference>
<feature type="compositionally biased region" description="Polar residues" evidence="27">
    <location>
        <begin position="1186"/>
        <end position="1197"/>
    </location>
</feature>
<evidence type="ECO:0000256" key="27">
    <source>
        <dbReference type="SAM" id="MobiDB-lite"/>
    </source>
</evidence>
<evidence type="ECO:0000256" key="26">
    <source>
        <dbReference type="PROSITE-ProRule" id="PRU00175"/>
    </source>
</evidence>
<evidence type="ECO:0000256" key="20">
    <source>
        <dbReference type="ARBA" id="ARBA00023163"/>
    </source>
</evidence>
<evidence type="ECO:0000256" key="3">
    <source>
        <dbReference type="ARBA" id="ARBA00022454"/>
    </source>
</evidence>
<feature type="compositionally biased region" description="Polar residues" evidence="27">
    <location>
        <begin position="136"/>
        <end position="150"/>
    </location>
</feature>
<dbReference type="PANTHER" id="PTHR13763">
    <property type="entry name" value="BREAST CANCER TYPE 1 SUSCEPTIBILITY PROTEIN BRCA1"/>
    <property type="match status" value="1"/>
</dbReference>
<dbReference type="PROSITE" id="PS50089">
    <property type="entry name" value="ZF_RING_2"/>
    <property type="match status" value="1"/>
</dbReference>
<feature type="domain" description="BRCT" evidence="29">
    <location>
        <begin position="1480"/>
        <end position="1578"/>
    </location>
</feature>
<keyword evidence="5" id="KW-0444">Lipid biosynthesis</keyword>
<feature type="region of interest" description="Disordered" evidence="27">
    <location>
        <begin position="518"/>
        <end position="537"/>
    </location>
</feature>
<keyword evidence="21" id="KW-0233">DNA recombination</keyword>
<dbReference type="InterPro" id="IPR031099">
    <property type="entry name" value="BRCA1-associated"/>
</dbReference>
<keyword evidence="6" id="KW-0597">Phosphoprotein</keyword>
<feature type="region of interest" description="Disordered" evidence="27">
    <location>
        <begin position="1220"/>
        <end position="1368"/>
    </location>
</feature>
<evidence type="ECO:0000256" key="18">
    <source>
        <dbReference type="ARBA" id="ARBA00023159"/>
    </source>
</evidence>
<keyword evidence="11" id="KW-0276">Fatty acid metabolism</keyword>
<dbReference type="PANTHER" id="PTHR13763:SF0">
    <property type="entry name" value="BREAST CANCER TYPE 1 SUSCEPTIBILITY PROTEIN"/>
    <property type="match status" value="1"/>
</dbReference>
<evidence type="ECO:0000313" key="31">
    <source>
        <dbReference type="Proteomes" id="UP001221898"/>
    </source>
</evidence>
<dbReference type="InterPro" id="IPR001841">
    <property type="entry name" value="Znf_RING"/>
</dbReference>
<feature type="domain" description="BRCT" evidence="29">
    <location>
        <begin position="1364"/>
        <end position="1459"/>
    </location>
</feature>
<keyword evidence="16" id="KW-0443">Lipid metabolism</keyword>
<feature type="compositionally biased region" description="Polar residues" evidence="27">
    <location>
        <begin position="823"/>
        <end position="846"/>
    </location>
</feature>
<evidence type="ECO:0000256" key="9">
    <source>
        <dbReference type="ARBA" id="ARBA00022763"/>
    </source>
</evidence>
<dbReference type="PROSITE" id="PS00518">
    <property type="entry name" value="ZF_RING_1"/>
    <property type="match status" value="1"/>
</dbReference>
<name>A0AAD7T4J9_9TELE</name>
<evidence type="ECO:0000256" key="15">
    <source>
        <dbReference type="ARBA" id="ARBA00023015"/>
    </source>
</evidence>
<evidence type="ECO:0000259" key="28">
    <source>
        <dbReference type="PROSITE" id="PS50089"/>
    </source>
</evidence>
<keyword evidence="9" id="KW-0227">DNA damage</keyword>
<feature type="compositionally biased region" description="Low complexity" evidence="27">
    <location>
        <begin position="311"/>
        <end position="322"/>
    </location>
</feature>
<feature type="region of interest" description="Disordered" evidence="27">
    <location>
        <begin position="432"/>
        <end position="463"/>
    </location>
</feature>
<dbReference type="InterPro" id="IPR018957">
    <property type="entry name" value="Znf_C3HC4_RING-type"/>
</dbReference>
<evidence type="ECO:0000256" key="2">
    <source>
        <dbReference type="ARBA" id="ARBA00004286"/>
    </source>
</evidence>
<gene>
    <name evidence="30" type="ORF">AAFF_G00052020</name>
</gene>
<dbReference type="InterPro" id="IPR013083">
    <property type="entry name" value="Znf_RING/FYVE/PHD"/>
</dbReference>
<dbReference type="GO" id="GO:0070531">
    <property type="term" value="C:BRCA1-A complex"/>
    <property type="evidence" value="ECO:0007669"/>
    <property type="project" value="TreeGrafter"/>
</dbReference>
<dbReference type="GO" id="GO:0007095">
    <property type="term" value="P:mitotic G2 DNA damage checkpoint signaling"/>
    <property type="evidence" value="ECO:0007669"/>
    <property type="project" value="TreeGrafter"/>
</dbReference>
<feature type="compositionally biased region" description="Basic and acidic residues" evidence="27">
    <location>
        <begin position="324"/>
        <end position="342"/>
    </location>
</feature>
<dbReference type="GO" id="GO:0031436">
    <property type="term" value="C:BRCA1-BARD1 complex"/>
    <property type="evidence" value="ECO:0007669"/>
    <property type="project" value="TreeGrafter"/>
</dbReference>
<evidence type="ECO:0000256" key="14">
    <source>
        <dbReference type="ARBA" id="ARBA00022990"/>
    </source>
</evidence>
<feature type="region of interest" description="Disordered" evidence="27">
    <location>
        <begin position="823"/>
        <end position="863"/>
    </location>
</feature>
<keyword evidence="8" id="KW-0677">Repeat</keyword>
<dbReference type="CDD" id="cd16498">
    <property type="entry name" value="RING-HC_BRCA1"/>
    <property type="match status" value="1"/>
</dbReference>
<feature type="compositionally biased region" description="Basic and acidic residues" evidence="27">
    <location>
        <begin position="246"/>
        <end position="282"/>
    </location>
</feature>
<keyword evidence="20" id="KW-0804">Transcription</keyword>
<keyword evidence="7" id="KW-0479">Metal-binding</keyword>